<dbReference type="CDD" id="cd00067">
    <property type="entry name" value="GAL4"/>
    <property type="match status" value="1"/>
</dbReference>
<dbReference type="SMART" id="SM00066">
    <property type="entry name" value="GAL4"/>
    <property type="match status" value="1"/>
</dbReference>
<dbReference type="PROSITE" id="PS50048">
    <property type="entry name" value="ZN2_CY6_FUNGAL_2"/>
    <property type="match status" value="1"/>
</dbReference>
<evidence type="ECO:0000313" key="5">
    <source>
        <dbReference type="Proteomes" id="UP001583172"/>
    </source>
</evidence>
<evidence type="ECO:0000313" key="4">
    <source>
        <dbReference type="EMBL" id="KAL1842854.1"/>
    </source>
</evidence>
<dbReference type="Proteomes" id="UP001583172">
    <property type="component" value="Unassembled WGS sequence"/>
</dbReference>
<dbReference type="Pfam" id="PF00172">
    <property type="entry name" value="Zn_clus"/>
    <property type="match status" value="1"/>
</dbReference>
<dbReference type="InterPro" id="IPR021858">
    <property type="entry name" value="Fun_TF"/>
</dbReference>
<feature type="domain" description="Zn(2)-C6 fungal-type" evidence="3">
    <location>
        <begin position="10"/>
        <end position="38"/>
    </location>
</feature>
<gene>
    <name evidence="4" type="ORF">VTJ49DRAFT_4021</name>
</gene>
<organism evidence="4 5">
    <name type="scientific">Humicola insolens</name>
    <name type="common">Soft-rot fungus</name>
    <dbReference type="NCBI Taxonomy" id="85995"/>
    <lineage>
        <taxon>Eukaryota</taxon>
        <taxon>Fungi</taxon>
        <taxon>Dikarya</taxon>
        <taxon>Ascomycota</taxon>
        <taxon>Pezizomycotina</taxon>
        <taxon>Sordariomycetes</taxon>
        <taxon>Sordariomycetidae</taxon>
        <taxon>Sordariales</taxon>
        <taxon>Chaetomiaceae</taxon>
        <taxon>Mycothermus</taxon>
    </lineage>
</organism>
<keyword evidence="1" id="KW-0539">Nucleus</keyword>
<dbReference type="InterPro" id="IPR053175">
    <property type="entry name" value="DHMBA_Reg_Transcription_Factor"/>
</dbReference>
<evidence type="ECO:0000256" key="2">
    <source>
        <dbReference type="SAM" id="MobiDB-lite"/>
    </source>
</evidence>
<dbReference type="Gene3D" id="4.10.240.10">
    <property type="entry name" value="Zn(2)-C6 fungal-type DNA-binding domain"/>
    <property type="match status" value="1"/>
</dbReference>
<evidence type="ECO:0000259" key="3">
    <source>
        <dbReference type="PROSITE" id="PS50048"/>
    </source>
</evidence>
<accession>A0ABR3VM26</accession>
<sequence length="725" mass="80266">MVYCGKPSKGCSNCRERKIRCDQKEPGCGQCEKRHQKCPGYRNLVDLMFRDESSHVIKKAKERARKKANSGKRLSPPSTPSTSEGRLSVTPEPGPRPSSLVVPPTPVMSSPATIKAEPDNDNMLISAESGCWPSTPAIALAQKYHLTPSCQERGVAWFFSRFVTVAEMVPHLKFDFLRDVWQASSSQRDAQIDSVLASMTAVGLMGMASTTRSPGLRDAARKSYGTALRLTQSALENPLEAEKDTTMLSVLILGLFEMLSENTEHVASVEAFQRHINGAAELAVMRGPAQFRTRAGSRMFSMLCQRYVVSCAQRNEPMRDDLIALWHQMPQTAESRHPSRELMPLVWKVLQLRSERNKGLLTNPETTIERLLALDREFEDLTNRMPLSWKHRVFRLKQYHPAVFDGFCHQYTSLYHANVWNHILTTRLLLLETVLSEISRDLASFAPTLDPAHYLDLYHKTRRRMRYFVRDITASVPQQLGLMNSDDGSISFSDDDIPPIATVEILATPSPPTSPASRTSDATGSAFGCSPISTPRARFPQQQTHPYYLHHDSGLTIFDVTGARTSAAAGCVEEDEAERYMLLASAPRTLVWPLFVAGMSTACSPAMRAYLIGRLHTLYLESGIRQAEAVANMLEEHALAESERIEDVVDTTAGQDGLVVPVVVEPSEFEGSPELDAAWLDMDVAASPGTCAMPQVMTGDYGLGLMSVPGVDGMGKTGFQDLVWV</sequence>
<feature type="compositionally biased region" description="Basic residues" evidence="2">
    <location>
        <begin position="58"/>
        <end position="70"/>
    </location>
</feature>
<proteinExistence type="predicted"/>
<evidence type="ECO:0000256" key="1">
    <source>
        <dbReference type="ARBA" id="ARBA00023242"/>
    </source>
</evidence>
<dbReference type="PROSITE" id="PS00463">
    <property type="entry name" value="ZN2_CY6_FUNGAL_1"/>
    <property type="match status" value="1"/>
</dbReference>
<feature type="region of interest" description="Disordered" evidence="2">
    <location>
        <begin position="58"/>
        <end position="117"/>
    </location>
</feature>
<protein>
    <recommendedName>
        <fullName evidence="3">Zn(2)-C6 fungal-type domain-containing protein</fullName>
    </recommendedName>
</protein>
<name>A0ABR3VM26_HUMIN</name>
<keyword evidence="5" id="KW-1185">Reference proteome</keyword>
<reference evidence="4 5" key="1">
    <citation type="journal article" date="2024" name="Commun. Biol.">
        <title>Comparative genomic analysis of thermophilic fungi reveals convergent evolutionary adaptations and gene losses.</title>
        <authorList>
            <person name="Steindorff A.S."/>
            <person name="Aguilar-Pontes M.V."/>
            <person name="Robinson A.J."/>
            <person name="Andreopoulos B."/>
            <person name="LaButti K."/>
            <person name="Kuo A."/>
            <person name="Mondo S."/>
            <person name="Riley R."/>
            <person name="Otillar R."/>
            <person name="Haridas S."/>
            <person name="Lipzen A."/>
            <person name="Grimwood J."/>
            <person name="Schmutz J."/>
            <person name="Clum A."/>
            <person name="Reid I.D."/>
            <person name="Moisan M.C."/>
            <person name="Butler G."/>
            <person name="Nguyen T.T.M."/>
            <person name="Dewar K."/>
            <person name="Conant G."/>
            <person name="Drula E."/>
            <person name="Henrissat B."/>
            <person name="Hansel C."/>
            <person name="Singer S."/>
            <person name="Hutchinson M.I."/>
            <person name="de Vries R.P."/>
            <person name="Natvig D.O."/>
            <person name="Powell A.J."/>
            <person name="Tsang A."/>
            <person name="Grigoriev I.V."/>
        </authorList>
    </citation>
    <scope>NUCLEOTIDE SEQUENCE [LARGE SCALE GENOMIC DNA]</scope>
    <source>
        <strain evidence="4 5">CBS 620.91</strain>
    </source>
</reference>
<dbReference type="InterPro" id="IPR001138">
    <property type="entry name" value="Zn2Cys6_DnaBD"/>
</dbReference>
<dbReference type="PANTHER" id="PTHR38791">
    <property type="entry name" value="ZN(II)2CYS6 TRANSCRIPTION FACTOR (EUROFUNG)-RELATED-RELATED"/>
    <property type="match status" value="1"/>
</dbReference>
<dbReference type="EMBL" id="JAZGSY010000031">
    <property type="protein sequence ID" value="KAL1842854.1"/>
    <property type="molecule type" value="Genomic_DNA"/>
</dbReference>
<dbReference type="Pfam" id="PF11951">
    <property type="entry name" value="Fungal_trans_2"/>
    <property type="match status" value="1"/>
</dbReference>
<dbReference type="PANTHER" id="PTHR38791:SF5">
    <property type="entry name" value="TRANSCRIPTION FACTOR DBAG-RELATED"/>
    <property type="match status" value="1"/>
</dbReference>
<dbReference type="SUPFAM" id="SSF57701">
    <property type="entry name" value="Zn2/Cys6 DNA-binding domain"/>
    <property type="match status" value="1"/>
</dbReference>
<dbReference type="InterPro" id="IPR036864">
    <property type="entry name" value="Zn2-C6_fun-type_DNA-bd_sf"/>
</dbReference>
<comment type="caution">
    <text evidence="4">The sequence shown here is derived from an EMBL/GenBank/DDBJ whole genome shotgun (WGS) entry which is preliminary data.</text>
</comment>